<dbReference type="AlphaFoldDB" id="A0AAV7RS96"/>
<keyword evidence="2" id="KW-1185">Reference proteome</keyword>
<accession>A0AAV7RS96</accession>
<protein>
    <submittedName>
        <fullName evidence="1">Uncharacterized protein</fullName>
    </submittedName>
</protein>
<evidence type="ECO:0000313" key="1">
    <source>
        <dbReference type="EMBL" id="KAJ1154875.1"/>
    </source>
</evidence>
<dbReference type="EMBL" id="JANPWB010000009">
    <property type="protein sequence ID" value="KAJ1154875.1"/>
    <property type="molecule type" value="Genomic_DNA"/>
</dbReference>
<name>A0AAV7RS96_PLEWA</name>
<proteinExistence type="predicted"/>
<organism evidence="1 2">
    <name type="scientific">Pleurodeles waltl</name>
    <name type="common">Iberian ribbed newt</name>
    <dbReference type="NCBI Taxonomy" id="8319"/>
    <lineage>
        <taxon>Eukaryota</taxon>
        <taxon>Metazoa</taxon>
        <taxon>Chordata</taxon>
        <taxon>Craniata</taxon>
        <taxon>Vertebrata</taxon>
        <taxon>Euteleostomi</taxon>
        <taxon>Amphibia</taxon>
        <taxon>Batrachia</taxon>
        <taxon>Caudata</taxon>
        <taxon>Salamandroidea</taxon>
        <taxon>Salamandridae</taxon>
        <taxon>Pleurodelinae</taxon>
        <taxon>Pleurodeles</taxon>
    </lineage>
</organism>
<evidence type="ECO:0000313" key="2">
    <source>
        <dbReference type="Proteomes" id="UP001066276"/>
    </source>
</evidence>
<dbReference type="Proteomes" id="UP001066276">
    <property type="component" value="Chromosome 5"/>
</dbReference>
<sequence>MIESAGLACENMKLMERSLGETNAAGLECKDFFPHVVTDLLLAQCVINVLSAEPARLLSPPRPKSDPYVARRDAQKATLRKKLRRAGAAQSSAVECASVRKPTDTGARQIGAALGARSDSCQGVQACEAGLQGPAPPSQRQVAFRKESKATGDLRKNADLETDGIYFLYLHL</sequence>
<comment type="caution">
    <text evidence="1">The sequence shown here is derived from an EMBL/GenBank/DDBJ whole genome shotgun (WGS) entry which is preliminary data.</text>
</comment>
<gene>
    <name evidence="1" type="ORF">NDU88_007618</name>
</gene>
<reference evidence="1" key="1">
    <citation type="journal article" date="2022" name="bioRxiv">
        <title>Sequencing and chromosome-scale assembly of the giantPleurodeles waltlgenome.</title>
        <authorList>
            <person name="Brown T."/>
            <person name="Elewa A."/>
            <person name="Iarovenko S."/>
            <person name="Subramanian E."/>
            <person name="Araus A.J."/>
            <person name="Petzold A."/>
            <person name="Susuki M."/>
            <person name="Suzuki K.-i.T."/>
            <person name="Hayashi T."/>
            <person name="Toyoda A."/>
            <person name="Oliveira C."/>
            <person name="Osipova E."/>
            <person name="Leigh N.D."/>
            <person name="Simon A."/>
            <person name="Yun M.H."/>
        </authorList>
    </citation>
    <scope>NUCLEOTIDE SEQUENCE</scope>
    <source>
        <strain evidence="1">20211129_DDA</strain>
        <tissue evidence="1">Liver</tissue>
    </source>
</reference>